<comment type="caution">
    <text evidence="1">The sequence shown here is derived from an EMBL/GenBank/DDBJ whole genome shotgun (WGS) entry which is preliminary data.</text>
</comment>
<dbReference type="Gene3D" id="3.30.420.10">
    <property type="entry name" value="Ribonuclease H-like superfamily/Ribonuclease H"/>
    <property type="match status" value="1"/>
</dbReference>
<feature type="non-terminal residue" evidence="1">
    <location>
        <position position="1"/>
    </location>
</feature>
<dbReference type="Proteomes" id="UP000257109">
    <property type="component" value="Unassembled WGS sequence"/>
</dbReference>
<dbReference type="EMBL" id="QJKJ01005864">
    <property type="protein sequence ID" value="RDX88715.1"/>
    <property type="molecule type" value="Genomic_DNA"/>
</dbReference>
<dbReference type="GO" id="GO:0003676">
    <property type="term" value="F:nucleic acid binding"/>
    <property type="evidence" value="ECO:0007669"/>
    <property type="project" value="InterPro"/>
</dbReference>
<keyword evidence="2" id="KW-1185">Reference proteome</keyword>
<dbReference type="InterPro" id="IPR036397">
    <property type="entry name" value="RNaseH_sf"/>
</dbReference>
<name>A0A371GDS6_MUCPR</name>
<reference evidence="1" key="1">
    <citation type="submission" date="2018-05" db="EMBL/GenBank/DDBJ databases">
        <title>Draft genome of Mucuna pruriens seed.</title>
        <authorList>
            <person name="Nnadi N.E."/>
            <person name="Vos R."/>
            <person name="Hasami M.H."/>
            <person name="Devisetty U.K."/>
            <person name="Aguiy J.C."/>
        </authorList>
    </citation>
    <scope>NUCLEOTIDE SEQUENCE [LARGE SCALE GENOMIC DNA]</scope>
    <source>
        <strain evidence="1">JCA_2017</strain>
    </source>
</reference>
<dbReference type="SUPFAM" id="SSF53098">
    <property type="entry name" value="Ribonuclease H-like"/>
    <property type="match status" value="1"/>
</dbReference>
<sequence length="141" mass="15757">MALSEYDIVYMSQKAIKGSALAEHLTHHSISNYQPFQHEFHDKYIVVVAKIESQSNEWMMWFGGATNLLGNGIGAVLASPKINASRSRQEYKACALGIMMALEHQVKKLKVCGDSALVIYQRCGKYSNPLPYPCEGNTQIF</sequence>
<dbReference type="InterPro" id="IPR012337">
    <property type="entry name" value="RNaseH-like_sf"/>
</dbReference>
<dbReference type="OrthoDB" id="1730907at2759"/>
<evidence type="ECO:0000313" key="2">
    <source>
        <dbReference type="Proteomes" id="UP000257109"/>
    </source>
</evidence>
<dbReference type="PANTHER" id="PTHR48475:SF1">
    <property type="entry name" value="RNASE H TYPE-1 DOMAIN-CONTAINING PROTEIN"/>
    <property type="match status" value="1"/>
</dbReference>
<dbReference type="AlphaFoldDB" id="A0A371GDS6"/>
<dbReference type="PANTHER" id="PTHR48475">
    <property type="entry name" value="RIBONUCLEASE H"/>
    <property type="match status" value="1"/>
</dbReference>
<accession>A0A371GDS6</accession>
<evidence type="ECO:0008006" key="3">
    <source>
        <dbReference type="Google" id="ProtNLM"/>
    </source>
</evidence>
<organism evidence="1 2">
    <name type="scientific">Mucuna pruriens</name>
    <name type="common">Velvet bean</name>
    <name type="synonym">Dolichos pruriens</name>
    <dbReference type="NCBI Taxonomy" id="157652"/>
    <lineage>
        <taxon>Eukaryota</taxon>
        <taxon>Viridiplantae</taxon>
        <taxon>Streptophyta</taxon>
        <taxon>Embryophyta</taxon>
        <taxon>Tracheophyta</taxon>
        <taxon>Spermatophyta</taxon>
        <taxon>Magnoliopsida</taxon>
        <taxon>eudicotyledons</taxon>
        <taxon>Gunneridae</taxon>
        <taxon>Pentapetalae</taxon>
        <taxon>rosids</taxon>
        <taxon>fabids</taxon>
        <taxon>Fabales</taxon>
        <taxon>Fabaceae</taxon>
        <taxon>Papilionoideae</taxon>
        <taxon>50 kb inversion clade</taxon>
        <taxon>NPAAA clade</taxon>
        <taxon>indigoferoid/millettioid clade</taxon>
        <taxon>Phaseoleae</taxon>
        <taxon>Mucuna</taxon>
    </lineage>
</organism>
<proteinExistence type="predicted"/>
<gene>
    <name evidence="1" type="ORF">CR513_29644</name>
</gene>
<evidence type="ECO:0000313" key="1">
    <source>
        <dbReference type="EMBL" id="RDX88715.1"/>
    </source>
</evidence>
<protein>
    <recommendedName>
        <fullName evidence="3">RNase H type-1 domain-containing protein</fullName>
    </recommendedName>
</protein>